<dbReference type="Proteomes" id="UP000295252">
    <property type="component" value="Unassembled WGS sequence"/>
</dbReference>
<organism evidence="1 2">
    <name type="scientific">Coffea canephora</name>
    <name type="common">Robusta coffee</name>
    <dbReference type="NCBI Taxonomy" id="49390"/>
    <lineage>
        <taxon>Eukaryota</taxon>
        <taxon>Viridiplantae</taxon>
        <taxon>Streptophyta</taxon>
        <taxon>Embryophyta</taxon>
        <taxon>Tracheophyta</taxon>
        <taxon>Spermatophyta</taxon>
        <taxon>Magnoliopsida</taxon>
        <taxon>eudicotyledons</taxon>
        <taxon>Gunneridae</taxon>
        <taxon>Pentapetalae</taxon>
        <taxon>asterids</taxon>
        <taxon>lamiids</taxon>
        <taxon>Gentianales</taxon>
        <taxon>Rubiaceae</taxon>
        <taxon>Ixoroideae</taxon>
        <taxon>Gardenieae complex</taxon>
        <taxon>Bertiereae - Coffeeae clade</taxon>
        <taxon>Coffeeae</taxon>
        <taxon>Coffea</taxon>
    </lineage>
</organism>
<reference evidence="2" key="1">
    <citation type="journal article" date="2014" name="Science">
        <title>The coffee genome provides insight into the convergent evolution of caffeine biosynthesis.</title>
        <authorList>
            <person name="Denoeud F."/>
            <person name="Carretero-Paulet L."/>
            <person name="Dereeper A."/>
            <person name="Droc G."/>
            <person name="Guyot R."/>
            <person name="Pietrella M."/>
            <person name="Zheng C."/>
            <person name="Alberti A."/>
            <person name="Anthony F."/>
            <person name="Aprea G."/>
            <person name="Aury J.M."/>
            <person name="Bento P."/>
            <person name="Bernard M."/>
            <person name="Bocs S."/>
            <person name="Campa C."/>
            <person name="Cenci A."/>
            <person name="Combes M.C."/>
            <person name="Crouzillat D."/>
            <person name="Da Silva C."/>
            <person name="Daddiego L."/>
            <person name="De Bellis F."/>
            <person name="Dussert S."/>
            <person name="Garsmeur O."/>
            <person name="Gayraud T."/>
            <person name="Guignon V."/>
            <person name="Jahn K."/>
            <person name="Jamilloux V."/>
            <person name="Joet T."/>
            <person name="Labadie K."/>
            <person name="Lan T."/>
            <person name="Leclercq J."/>
            <person name="Lepelley M."/>
            <person name="Leroy T."/>
            <person name="Li L.T."/>
            <person name="Librado P."/>
            <person name="Lopez L."/>
            <person name="Munoz A."/>
            <person name="Noel B."/>
            <person name="Pallavicini A."/>
            <person name="Perrotta G."/>
            <person name="Poncet V."/>
            <person name="Pot D."/>
            <person name="Priyono X."/>
            <person name="Rigoreau M."/>
            <person name="Rouard M."/>
            <person name="Rozas J."/>
            <person name="Tranchant-Dubreuil C."/>
            <person name="VanBuren R."/>
            <person name="Zhang Q."/>
            <person name="Andrade A.C."/>
            <person name="Argout X."/>
            <person name="Bertrand B."/>
            <person name="de Kochko A."/>
            <person name="Graziosi G."/>
            <person name="Henry R.J."/>
            <person name="Jayarama X."/>
            <person name="Ming R."/>
            <person name="Nagai C."/>
            <person name="Rounsley S."/>
            <person name="Sankoff D."/>
            <person name="Giuliano G."/>
            <person name="Albert V.A."/>
            <person name="Wincker P."/>
            <person name="Lashermes P."/>
        </authorList>
    </citation>
    <scope>NUCLEOTIDE SEQUENCE [LARGE SCALE GENOMIC DNA]</scope>
    <source>
        <strain evidence="2">cv. DH200-94</strain>
    </source>
</reference>
<sequence>MTRAPMVRFATTKRVVELKFFMEKPMNFETLPIVFNK</sequence>
<gene>
    <name evidence="1" type="ORF">GSCOC_T00000462001</name>
</gene>
<name>A0A068VJ48_COFCA</name>
<accession>A0A068VJ48</accession>
<proteinExistence type="predicted"/>
<dbReference type="Gene3D" id="3.30.70.420">
    <property type="entry name" value="Hydroxymethylglutaryl-CoA reductase, class I/II, NAD/NADP-binding domain"/>
    <property type="match status" value="1"/>
</dbReference>
<dbReference type="Gramene" id="CDP20850">
    <property type="protein sequence ID" value="CDP20850"/>
    <property type="gene ID" value="GSCOC_T00000462001"/>
</dbReference>
<dbReference type="InterPro" id="IPR009023">
    <property type="entry name" value="HMG_CoA_Rdtase_NAD(P)-bd_sf"/>
</dbReference>
<dbReference type="SUPFAM" id="SSF55035">
    <property type="entry name" value="NAD-binding domain of HMG-CoA reductase"/>
    <property type="match status" value="1"/>
</dbReference>
<dbReference type="EMBL" id="HG740956">
    <property type="protein sequence ID" value="CDP20850.1"/>
    <property type="molecule type" value="Genomic_DNA"/>
</dbReference>
<keyword evidence="2" id="KW-1185">Reference proteome</keyword>
<dbReference type="InParanoid" id="A0A068VJ48"/>
<evidence type="ECO:0000313" key="2">
    <source>
        <dbReference type="Proteomes" id="UP000295252"/>
    </source>
</evidence>
<dbReference type="STRING" id="49390.A0A068VJ48"/>
<dbReference type="AlphaFoldDB" id="A0A068VJ48"/>
<dbReference type="PhylomeDB" id="A0A068VJ48"/>
<protein>
    <submittedName>
        <fullName evidence="1">DH200=94 genomic scaffold, scaffold_1872</fullName>
    </submittedName>
</protein>
<evidence type="ECO:0000313" key="1">
    <source>
        <dbReference type="EMBL" id="CDP20850.1"/>
    </source>
</evidence>